<keyword evidence="1" id="KW-0732">Signal</keyword>
<organism evidence="2 3">
    <name type="scientific">Dissophora globulifera</name>
    <dbReference type="NCBI Taxonomy" id="979702"/>
    <lineage>
        <taxon>Eukaryota</taxon>
        <taxon>Fungi</taxon>
        <taxon>Fungi incertae sedis</taxon>
        <taxon>Mucoromycota</taxon>
        <taxon>Mortierellomycotina</taxon>
        <taxon>Mortierellomycetes</taxon>
        <taxon>Mortierellales</taxon>
        <taxon>Mortierellaceae</taxon>
        <taxon>Dissophora</taxon>
    </lineage>
</organism>
<proteinExistence type="predicted"/>
<dbReference type="Proteomes" id="UP000738325">
    <property type="component" value="Unassembled WGS sequence"/>
</dbReference>
<comment type="caution">
    <text evidence="2">The sequence shown here is derived from an EMBL/GenBank/DDBJ whole genome shotgun (WGS) entry which is preliminary data.</text>
</comment>
<protein>
    <submittedName>
        <fullName evidence="2">Uncharacterized protein</fullName>
    </submittedName>
</protein>
<evidence type="ECO:0000256" key="1">
    <source>
        <dbReference type="SAM" id="SignalP"/>
    </source>
</evidence>
<reference evidence="2" key="1">
    <citation type="journal article" date="2020" name="Fungal Divers.">
        <title>Resolving the Mortierellaceae phylogeny through synthesis of multi-gene phylogenetics and phylogenomics.</title>
        <authorList>
            <person name="Vandepol N."/>
            <person name="Liber J."/>
            <person name="Desiro A."/>
            <person name="Na H."/>
            <person name="Kennedy M."/>
            <person name="Barry K."/>
            <person name="Grigoriev I.V."/>
            <person name="Miller A.N."/>
            <person name="O'Donnell K."/>
            <person name="Stajich J.E."/>
            <person name="Bonito G."/>
        </authorList>
    </citation>
    <scope>NUCLEOTIDE SEQUENCE</scope>
    <source>
        <strain evidence="2">REB-010B</strain>
    </source>
</reference>
<dbReference type="EMBL" id="JAAAIP010000200">
    <property type="protein sequence ID" value="KAG0322857.1"/>
    <property type="molecule type" value="Genomic_DNA"/>
</dbReference>
<feature type="signal peptide" evidence="1">
    <location>
        <begin position="1"/>
        <end position="20"/>
    </location>
</feature>
<evidence type="ECO:0000313" key="2">
    <source>
        <dbReference type="EMBL" id="KAG0322857.1"/>
    </source>
</evidence>
<dbReference type="OrthoDB" id="2435852at2759"/>
<gene>
    <name evidence="2" type="ORF">BGZ99_003108</name>
</gene>
<keyword evidence="3" id="KW-1185">Reference proteome</keyword>
<name>A0A9P6RQD5_9FUNG</name>
<evidence type="ECO:0000313" key="3">
    <source>
        <dbReference type="Proteomes" id="UP000738325"/>
    </source>
</evidence>
<dbReference type="AlphaFoldDB" id="A0A9P6RQD5"/>
<feature type="chain" id="PRO_5040252259" evidence="1">
    <location>
        <begin position="21"/>
        <end position="157"/>
    </location>
</feature>
<accession>A0A9P6RQD5</accession>
<sequence length="157" mass="17062">MKVLSSLTIAAAFLFSAATASHLDVCPGNDKQFDFYSANFESSLIDPRGQICLLVRGELKAEIGLQGPTVEFTAEQPGVLKKTWTAPVYGTLKNSDGTDLPIRGIGERELKVCFYLPPEFGNTKPGVELQISAKLKGKDKDGDDMRFLCTRGAARTM</sequence>